<proteinExistence type="predicted"/>
<comment type="caution">
    <text evidence="1">The sequence shown here is derived from an EMBL/GenBank/DDBJ whole genome shotgun (WGS) entry which is preliminary data.</text>
</comment>
<feature type="non-terminal residue" evidence="1">
    <location>
        <position position="52"/>
    </location>
</feature>
<evidence type="ECO:0000313" key="2">
    <source>
        <dbReference type="Proteomes" id="UP000654075"/>
    </source>
</evidence>
<dbReference type="Proteomes" id="UP000654075">
    <property type="component" value="Unassembled WGS sequence"/>
</dbReference>
<accession>A0A813DFG0</accession>
<evidence type="ECO:0000313" key="1">
    <source>
        <dbReference type="EMBL" id="CAE8584965.1"/>
    </source>
</evidence>
<sequence length="52" mass="5979">MSTIRFATSVKKIKTRARQNFSVRGDEVAKLRADIQQLRQRLDARDNDSDGD</sequence>
<name>A0A813DFG0_POLGL</name>
<reference evidence="1" key="1">
    <citation type="submission" date="2021-02" db="EMBL/GenBank/DDBJ databases">
        <authorList>
            <person name="Dougan E. K."/>
            <person name="Rhodes N."/>
            <person name="Thang M."/>
            <person name="Chan C."/>
        </authorList>
    </citation>
    <scope>NUCLEOTIDE SEQUENCE</scope>
</reference>
<dbReference type="AlphaFoldDB" id="A0A813DFG0"/>
<gene>
    <name evidence="1" type="ORF">PGLA1383_LOCUS3887</name>
</gene>
<keyword evidence="2" id="KW-1185">Reference proteome</keyword>
<protein>
    <submittedName>
        <fullName evidence="1">Uncharacterized protein</fullName>
    </submittedName>
</protein>
<dbReference type="EMBL" id="CAJNNV010001396">
    <property type="protein sequence ID" value="CAE8584965.1"/>
    <property type="molecule type" value="Genomic_DNA"/>
</dbReference>
<organism evidence="1 2">
    <name type="scientific">Polarella glacialis</name>
    <name type="common">Dinoflagellate</name>
    <dbReference type="NCBI Taxonomy" id="89957"/>
    <lineage>
        <taxon>Eukaryota</taxon>
        <taxon>Sar</taxon>
        <taxon>Alveolata</taxon>
        <taxon>Dinophyceae</taxon>
        <taxon>Suessiales</taxon>
        <taxon>Suessiaceae</taxon>
        <taxon>Polarella</taxon>
    </lineage>
</organism>